<feature type="domain" description="FAD/NAD(P)-binding" evidence="8">
    <location>
        <begin position="21"/>
        <end position="180"/>
    </location>
</feature>
<reference evidence="9" key="2">
    <citation type="submission" date="2020-02" db="EMBL/GenBank/DDBJ databases">
        <authorList>
            <person name="Matsumoto Y."/>
            <person name="Motooka D."/>
            <person name="Nakamura S."/>
        </authorList>
    </citation>
    <scope>NUCLEOTIDE SEQUENCE</scope>
    <source>
        <strain evidence="9">JCM 12375</strain>
    </source>
</reference>
<accession>A0AAI8TTQ5</accession>
<evidence type="ECO:0000256" key="7">
    <source>
        <dbReference type="ARBA" id="ARBA00047776"/>
    </source>
</evidence>
<dbReference type="PANTHER" id="PTHR48467">
    <property type="entry name" value="GLUTAMATE SYNTHASE 1 [NADH], CHLOROPLASTIC-LIKE"/>
    <property type="match status" value="1"/>
</dbReference>
<keyword evidence="6 10" id="KW-0560">Oxidoreductase</keyword>
<dbReference type="EC" id="1.18.1.2" evidence="2"/>
<dbReference type="Pfam" id="PF07992">
    <property type="entry name" value="Pyr_redox_2"/>
    <property type="match status" value="1"/>
</dbReference>
<evidence type="ECO:0000256" key="2">
    <source>
        <dbReference type="ARBA" id="ARBA00013223"/>
    </source>
</evidence>
<dbReference type="Proteomes" id="UP001241092">
    <property type="component" value="Chromosome"/>
</dbReference>
<evidence type="ECO:0000256" key="4">
    <source>
        <dbReference type="ARBA" id="ARBA00022827"/>
    </source>
</evidence>
<keyword evidence="11" id="KW-1185">Reference proteome</keyword>
<name>A0AAI8TTQ5_MYCME</name>
<keyword evidence="4" id="KW-0274">FAD</keyword>
<dbReference type="AlphaFoldDB" id="A0AAI8TTQ5"/>
<dbReference type="InterPro" id="IPR023753">
    <property type="entry name" value="FAD/NAD-binding_dom"/>
</dbReference>
<dbReference type="EMBL" id="AP027452">
    <property type="protein sequence ID" value="BDY28784.1"/>
    <property type="molecule type" value="Genomic_DNA"/>
</dbReference>
<reference evidence="10" key="3">
    <citation type="submission" date="2023-03" db="EMBL/GenBank/DDBJ databases">
        <title>Draft genome sequence of a Mycolicibacterium mageritense strain H4_3_1 isolated from a hybrid biological-inorganic system reactor.</title>
        <authorList>
            <person name="Feng X."/>
            <person name="Kazama D."/>
            <person name="Sato K."/>
            <person name="Kobayashi H."/>
        </authorList>
    </citation>
    <scope>NUCLEOTIDE SEQUENCE</scope>
    <source>
        <strain evidence="10">H4_3_1</strain>
    </source>
</reference>
<keyword evidence="3" id="KW-0285">Flavoprotein</keyword>
<dbReference type="Gene3D" id="3.50.50.60">
    <property type="entry name" value="FAD/NAD(P)-binding domain"/>
    <property type="match status" value="1"/>
</dbReference>
<evidence type="ECO:0000256" key="3">
    <source>
        <dbReference type="ARBA" id="ARBA00022630"/>
    </source>
</evidence>
<dbReference type="SUPFAM" id="SSF51971">
    <property type="entry name" value="Nucleotide-binding domain"/>
    <property type="match status" value="1"/>
</dbReference>
<comment type="catalytic activity">
    <reaction evidence="7">
        <text>2 reduced [2Fe-2S]-[ferredoxin] + NADP(+) + H(+) = 2 oxidized [2Fe-2S]-[ferredoxin] + NADPH</text>
        <dbReference type="Rhea" id="RHEA:20125"/>
        <dbReference type="Rhea" id="RHEA-COMP:10000"/>
        <dbReference type="Rhea" id="RHEA-COMP:10001"/>
        <dbReference type="ChEBI" id="CHEBI:15378"/>
        <dbReference type="ChEBI" id="CHEBI:33737"/>
        <dbReference type="ChEBI" id="CHEBI:33738"/>
        <dbReference type="ChEBI" id="CHEBI:57783"/>
        <dbReference type="ChEBI" id="CHEBI:58349"/>
        <dbReference type="EC" id="1.18.1.2"/>
    </reaction>
</comment>
<comment type="cofactor">
    <cofactor evidence="1">
        <name>FAD</name>
        <dbReference type="ChEBI" id="CHEBI:57692"/>
    </cofactor>
</comment>
<dbReference type="Gene3D" id="3.40.50.720">
    <property type="entry name" value="NAD(P)-binding Rossmann-like Domain"/>
    <property type="match status" value="1"/>
</dbReference>
<evidence type="ECO:0000313" key="10">
    <source>
        <dbReference type="EMBL" id="BDY28784.1"/>
    </source>
</evidence>
<sequence length="454" mass="49488">MYDATLVAARALPPDPPRPAIAVVGSGPSGCYVAQFMAKQWPHSEITIFESLPAPYGLIRYGVAADHQGAKGVARQFDRMFTKGGVRFVGNVSVGRDIEFEQLTRNFDIVVLATGLPEDKTLDIPQASGIRVVGAGALLRALNGFPVRQLPRDETGAHVSLGRRLAVVGMGNVAVDVVRLLSKGHDGFVGSDIDDEMLRQLRPTPPETIDVISRSPVTEAKCDLAMLREVVSLSNVDIGVSGLRDDDGGAVADLLRPYRYTGCAAQPGVDPGRTRLRLHFGVTPERIENSHGCTLLHARRRYGDRQPVGFAVDTVITAVGFTGGRPDDQCCPSETWTGANVYRVGWLSRGARGTIPENRKDAQRLVAEIVKDVESRRIRLGSIGFRAIKPAVSGRAISFTGWQRIEAYERRSAHAGRCRRKVVDLEQMIEIAATTNPTILEHEQSDRKANAWTR</sequence>
<dbReference type="Proteomes" id="UP000465622">
    <property type="component" value="Chromosome"/>
</dbReference>
<evidence type="ECO:0000313" key="12">
    <source>
        <dbReference type="Proteomes" id="UP001241092"/>
    </source>
</evidence>
<dbReference type="InterPro" id="IPR036188">
    <property type="entry name" value="FAD/NAD-bd_sf"/>
</dbReference>
<reference evidence="9 11" key="1">
    <citation type="journal article" date="2019" name="Emerg. Microbes Infect.">
        <title>Comprehensive subspecies identification of 175 nontuberculous mycobacteria species based on 7547 genomic profiles.</title>
        <authorList>
            <person name="Matsumoto Y."/>
            <person name="Kinjo T."/>
            <person name="Motooka D."/>
            <person name="Nabeya D."/>
            <person name="Jung N."/>
            <person name="Uechi K."/>
            <person name="Horii T."/>
            <person name="Iida T."/>
            <person name="Fujita J."/>
            <person name="Nakamura S."/>
        </authorList>
    </citation>
    <scope>NUCLEOTIDE SEQUENCE [LARGE SCALE GENOMIC DNA]</scope>
    <source>
        <strain evidence="9 11">JCM 12375</strain>
    </source>
</reference>
<evidence type="ECO:0000259" key="8">
    <source>
        <dbReference type="Pfam" id="PF07992"/>
    </source>
</evidence>
<evidence type="ECO:0000256" key="6">
    <source>
        <dbReference type="ARBA" id="ARBA00023002"/>
    </source>
</evidence>
<keyword evidence="5" id="KW-0521">NADP</keyword>
<dbReference type="RefSeq" id="WP_063835116.1">
    <property type="nucleotide sequence ID" value="NZ_AP022567.1"/>
</dbReference>
<dbReference type="EMBL" id="AP022567">
    <property type="protein sequence ID" value="BBX32547.1"/>
    <property type="molecule type" value="Genomic_DNA"/>
</dbReference>
<evidence type="ECO:0000313" key="9">
    <source>
        <dbReference type="EMBL" id="BBX32547.1"/>
    </source>
</evidence>
<evidence type="ECO:0000256" key="1">
    <source>
        <dbReference type="ARBA" id="ARBA00001974"/>
    </source>
</evidence>
<organism evidence="10 12">
    <name type="scientific">Mycolicibacterium mageritense</name>
    <name type="common">Mycobacterium mageritense</name>
    <dbReference type="NCBI Taxonomy" id="53462"/>
    <lineage>
        <taxon>Bacteria</taxon>
        <taxon>Bacillati</taxon>
        <taxon>Actinomycetota</taxon>
        <taxon>Actinomycetes</taxon>
        <taxon>Mycobacteriales</taxon>
        <taxon>Mycobacteriaceae</taxon>
        <taxon>Mycolicibacterium</taxon>
    </lineage>
</organism>
<gene>
    <name evidence="10" type="primary">fprA_2</name>
    <name evidence="9" type="synonym">fpr</name>
    <name evidence="10" type="ORF">hbim_02720</name>
    <name evidence="9" type="ORF">MMAGJ_18290</name>
</gene>
<dbReference type="PRINTS" id="PR00419">
    <property type="entry name" value="ADXRDTASE"/>
</dbReference>
<evidence type="ECO:0000313" key="11">
    <source>
        <dbReference type="Proteomes" id="UP000465622"/>
    </source>
</evidence>
<dbReference type="InterPro" id="IPR055275">
    <property type="entry name" value="Ferredox_Rdtase"/>
</dbReference>
<dbReference type="GO" id="GO:0004324">
    <property type="term" value="F:ferredoxin-NADP+ reductase activity"/>
    <property type="evidence" value="ECO:0007669"/>
    <property type="project" value="UniProtKB-EC"/>
</dbReference>
<proteinExistence type="predicted"/>
<dbReference type="PANTHER" id="PTHR48467:SF1">
    <property type="entry name" value="GLUTAMATE SYNTHASE 1 [NADH], CHLOROPLASTIC-LIKE"/>
    <property type="match status" value="1"/>
</dbReference>
<evidence type="ECO:0000256" key="5">
    <source>
        <dbReference type="ARBA" id="ARBA00022857"/>
    </source>
</evidence>
<protein>
    <recommendedName>
        <fullName evidence="2">ferredoxin--NADP(+) reductase</fullName>
        <ecNumber evidence="2">1.18.1.2</ecNumber>
    </recommendedName>
</protein>